<dbReference type="EC" id="2.7.13.3" evidence="3"/>
<dbReference type="PROSITE" id="PS50109">
    <property type="entry name" value="HIS_KIN"/>
    <property type="match status" value="1"/>
</dbReference>
<dbReference type="Gene3D" id="3.30.565.10">
    <property type="entry name" value="Histidine kinase-like ATPase, C-terminal domain"/>
    <property type="match status" value="1"/>
</dbReference>
<reference evidence="13 14" key="1">
    <citation type="submission" date="2016-04" db="EMBL/GenBank/DDBJ databases">
        <title>Draft genome sequence of freshwater magnetotactic bacteria Magnetospirillum marisnigri SP-1 and Magnetospirillum moscoviense BB-1.</title>
        <authorList>
            <person name="Koziaeva V."/>
            <person name="Dziuba M.V."/>
            <person name="Ivanov T.M."/>
            <person name="Kuznetsov B."/>
            <person name="Grouzdev D.S."/>
        </authorList>
    </citation>
    <scope>NUCLEOTIDE SEQUENCE [LARGE SCALE GENOMIC DNA]</scope>
    <source>
        <strain evidence="13 14">SP-1</strain>
    </source>
</reference>
<dbReference type="Pfam" id="PF00512">
    <property type="entry name" value="HisKA"/>
    <property type="match status" value="1"/>
</dbReference>
<evidence type="ECO:0000256" key="9">
    <source>
        <dbReference type="ARBA" id="ARBA00022989"/>
    </source>
</evidence>
<dbReference type="PRINTS" id="PR00344">
    <property type="entry name" value="BCTRLSENSOR"/>
</dbReference>
<comment type="catalytic activity">
    <reaction evidence="1">
        <text>ATP + protein L-histidine = ADP + protein N-phospho-L-histidine.</text>
        <dbReference type="EC" id="2.7.13.3"/>
    </reaction>
</comment>
<dbReference type="PANTHER" id="PTHR43304:SF1">
    <property type="entry name" value="PAC DOMAIN-CONTAINING PROTEIN"/>
    <property type="match status" value="1"/>
</dbReference>
<dbReference type="Proteomes" id="UP000078428">
    <property type="component" value="Unassembled WGS sequence"/>
</dbReference>
<dbReference type="CDD" id="cd18773">
    <property type="entry name" value="PDC1_HK_sensor"/>
    <property type="match status" value="1"/>
</dbReference>
<evidence type="ECO:0000259" key="12">
    <source>
        <dbReference type="PROSITE" id="PS50109"/>
    </source>
</evidence>
<dbReference type="Pfam" id="PF02518">
    <property type="entry name" value="HATPase_c"/>
    <property type="match status" value="1"/>
</dbReference>
<organism evidence="13 14">
    <name type="scientific">Paramagnetospirillum marisnigri</name>
    <dbReference type="NCBI Taxonomy" id="1285242"/>
    <lineage>
        <taxon>Bacteria</taxon>
        <taxon>Pseudomonadati</taxon>
        <taxon>Pseudomonadota</taxon>
        <taxon>Alphaproteobacteria</taxon>
        <taxon>Rhodospirillales</taxon>
        <taxon>Magnetospirillaceae</taxon>
        <taxon>Paramagnetospirillum</taxon>
    </lineage>
</organism>
<comment type="subcellular location">
    <subcellularLocation>
        <location evidence="2">Cell membrane</location>
        <topology evidence="2">Multi-pass membrane protein</topology>
    </subcellularLocation>
</comment>
<feature type="transmembrane region" description="Helical" evidence="11">
    <location>
        <begin position="279"/>
        <end position="299"/>
    </location>
</feature>
<comment type="caution">
    <text evidence="13">The sequence shown here is derived from an EMBL/GenBank/DDBJ whole genome shotgun (WGS) entry which is preliminary data.</text>
</comment>
<proteinExistence type="predicted"/>
<dbReference type="AlphaFoldDB" id="A0A178MNX2"/>
<keyword evidence="6" id="KW-0808">Transferase</keyword>
<dbReference type="InterPro" id="IPR003661">
    <property type="entry name" value="HisK_dim/P_dom"/>
</dbReference>
<evidence type="ECO:0000256" key="1">
    <source>
        <dbReference type="ARBA" id="ARBA00000085"/>
    </source>
</evidence>
<evidence type="ECO:0000313" key="13">
    <source>
        <dbReference type="EMBL" id="OAN50490.1"/>
    </source>
</evidence>
<accession>A0A178MNX2</accession>
<dbReference type="InterPro" id="IPR004358">
    <property type="entry name" value="Sig_transdc_His_kin-like_C"/>
</dbReference>
<feature type="transmembrane region" description="Helical" evidence="11">
    <location>
        <begin position="12"/>
        <end position="34"/>
    </location>
</feature>
<keyword evidence="7 11" id="KW-0812">Transmembrane</keyword>
<keyword evidence="9 11" id="KW-1133">Transmembrane helix</keyword>
<dbReference type="OrthoDB" id="341208at2"/>
<keyword evidence="4" id="KW-1003">Cell membrane</keyword>
<feature type="domain" description="Histidine kinase" evidence="12">
    <location>
        <begin position="377"/>
        <end position="592"/>
    </location>
</feature>
<name>A0A178MNX2_9PROT</name>
<dbReference type="CDD" id="cd00082">
    <property type="entry name" value="HisKA"/>
    <property type="match status" value="1"/>
</dbReference>
<dbReference type="EMBL" id="LWQT01000053">
    <property type="protein sequence ID" value="OAN50490.1"/>
    <property type="molecule type" value="Genomic_DNA"/>
</dbReference>
<evidence type="ECO:0000256" key="3">
    <source>
        <dbReference type="ARBA" id="ARBA00012438"/>
    </source>
</evidence>
<evidence type="ECO:0000256" key="5">
    <source>
        <dbReference type="ARBA" id="ARBA00022553"/>
    </source>
</evidence>
<dbReference type="PANTHER" id="PTHR43304">
    <property type="entry name" value="PHYTOCHROME-LIKE PROTEIN CPH1"/>
    <property type="match status" value="1"/>
</dbReference>
<keyword evidence="10 11" id="KW-0472">Membrane</keyword>
<keyword evidence="5" id="KW-0597">Phosphoprotein</keyword>
<dbReference type="InterPro" id="IPR036097">
    <property type="entry name" value="HisK_dim/P_sf"/>
</dbReference>
<evidence type="ECO:0000256" key="10">
    <source>
        <dbReference type="ARBA" id="ARBA00023136"/>
    </source>
</evidence>
<protein>
    <recommendedName>
        <fullName evidence="3">histidine kinase</fullName>
        <ecNumber evidence="3">2.7.13.3</ecNumber>
    </recommendedName>
</protein>
<dbReference type="InterPro" id="IPR005467">
    <property type="entry name" value="His_kinase_dom"/>
</dbReference>
<keyword evidence="8" id="KW-0418">Kinase</keyword>
<dbReference type="Gene3D" id="1.10.287.130">
    <property type="match status" value="1"/>
</dbReference>
<evidence type="ECO:0000313" key="14">
    <source>
        <dbReference type="Proteomes" id="UP000078428"/>
    </source>
</evidence>
<dbReference type="CDD" id="cd18774">
    <property type="entry name" value="PDC2_HK_sensor"/>
    <property type="match status" value="1"/>
</dbReference>
<dbReference type="FunFam" id="3.30.565.10:FF:000006">
    <property type="entry name" value="Sensor histidine kinase WalK"/>
    <property type="match status" value="1"/>
</dbReference>
<dbReference type="InterPro" id="IPR036890">
    <property type="entry name" value="HATPase_C_sf"/>
</dbReference>
<dbReference type="GO" id="GO:0000155">
    <property type="term" value="F:phosphorelay sensor kinase activity"/>
    <property type="evidence" value="ECO:0007669"/>
    <property type="project" value="InterPro"/>
</dbReference>
<evidence type="ECO:0000256" key="8">
    <source>
        <dbReference type="ARBA" id="ARBA00022777"/>
    </source>
</evidence>
<evidence type="ECO:0000256" key="7">
    <source>
        <dbReference type="ARBA" id="ARBA00022692"/>
    </source>
</evidence>
<evidence type="ECO:0000256" key="2">
    <source>
        <dbReference type="ARBA" id="ARBA00004651"/>
    </source>
</evidence>
<dbReference type="Gene3D" id="3.30.450.20">
    <property type="entry name" value="PAS domain"/>
    <property type="match status" value="1"/>
</dbReference>
<dbReference type="STRING" id="1285242.A6A04_18005"/>
<dbReference type="Pfam" id="PF02743">
    <property type="entry name" value="dCache_1"/>
    <property type="match status" value="1"/>
</dbReference>
<dbReference type="GO" id="GO:0005886">
    <property type="term" value="C:plasma membrane"/>
    <property type="evidence" value="ECO:0007669"/>
    <property type="project" value="UniProtKB-SubCell"/>
</dbReference>
<dbReference type="SMART" id="SM00387">
    <property type="entry name" value="HATPase_c"/>
    <property type="match status" value="1"/>
</dbReference>
<dbReference type="SMART" id="SM00388">
    <property type="entry name" value="HisKA"/>
    <property type="match status" value="1"/>
</dbReference>
<dbReference type="InterPro" id="IPR003594">
    <property type="entry name" value="HATPase_dom"/>
</dbReference>
<dbReference type="SUPFAM" id="SSF47384">
    <property type="entry name" value="Homodimeric domain of signal transducing histidine kinase"/>
    <property type="match status" value="1"/>
</dbReference>
<dbReference type="InterPro" id="IPR052162">
    <property type="entry name" value="Sensor_kinase/Photoreceptor"/>
</dbReference>
<evidence type="ECO:0000256" key="4">
    <source>
        <dbReference type="ARBA" id="ARBA00022475"/>
    </source>
</evidence>
<dbReference type="SUPFAM" id="SSF55874">
    <property type="entry name" value="ATPase domain of HSP90 chaperone/DNA topoisomerase II/histidine kinase"/>
    <property type="match status" value="1"/>
</dbReference>
<gene>
    <name evidence="13" type="ORF">A6A04_18005</name>
</gene>
<dbReference type="RefSeq" id="WP_068492237.1">
    <property type="nucleotide sequence ID" value="NZ_LWQT01000053.1"/>
</dbReference>
<evidence type="ECO:0000256" key="6">
    <source>
        <dbReference type="ARBA" id="ARBA00022679"/>
    </source>
</evidence>
<dbReference type="InterPro" id="IPR033479">
    <property type="entry name" value="dCache_1"/>
</dbReference>
<sequence>MQSGASIRTRLFASALTATAPLVVALALLALVLYENQKAQVQTDTLQTARALTAAMDREFSISLNVAQALALSPRLRTGDLASFHAEAKAVLTDSFPGFTIVVTDRSGQQILNTLRPYGDPLARHGNLNQVEKVFTHGIPLISDLYIGGLLQRHVLSVDVPVRRDGEITHVLSIGLLPDTLQRLLADQRLPEGHMAAVFDPQGVIAARTHLADKLVGKKGVPALLERMTQDHEGIVETRTLEGLDVIIAFSRSAKTGWSVGISRPWTLVLAETLNRITIIYVMVAVLLVAGIMIAWVIGGKISRSVRALADPVVALGKGEPVVVLTHGPREAIEVSRILKTVEGELHSYRDKLESLVAQRTAALQASNSELEQFAYVASHDLQEPLRMVVSYVDLLAKRYGDSLDQDAHEFIGYAREGALRMSQLINDLLDYSRIGRHGEPDKIVNLRDVALQALDNLTMALADAGGSVQVADDLPVISGNPVELVRVFQNIIGNALKYRRPGQPPRITVTAHKKDGDWLIRISDNGIGIAPEYRDRIFVLFQRLHTRNEYEGTGIGLTSAKKIIEMHGGQIWVEDTEGGGSTFCFTLPSRPAAK</sequence>
<evidence type="ECO:0000256" key="11">
    <source>
        <dbReference type="SAM" id="Phobius"/>
    </source>
</evidence>
<keyword evidence="14" id="KW-1185">Reference proteome</keyword>